<dbReference type="InterPro" id="IPR047647">
    <property type="entry name" value="ISAs1_transpos"/>
</dbReference>
<feature type="non-terminal residue" evidence="2">
    <location>
        <position position="90"/>
    </location>
</feature>
<dbReference type="GO" id="GO:0003677">
    <property type="term" value="F:DNA binding"/>
    <property type="evidence" value="ECO:0007669"/>
    <property type="project" value="InterPro"/>
</dbReference>
<evidence type="ECO:0000313" key="3">
    <source>
        <dbReference type="Proteomes" id="UP001277183"/>
    </source>
</evidence>
<reference evidence="2" key="1">
    <citation type="submission" date="2023-11" db="EMBL/GenBank/DDBJ databases">
        <title>WGS of Aeromonas in Northern Israel.</title>
        <authorList>
            <person name="Hershko Y."/>
        </authorList>
    </citation>
    <scope>NUCLEOTIDE SEQUENCE</scope>
    <source>
        <strain evidence="2">77416</strain>
    </source>
</reference>
<dbReference type="InterPro" id="IPR002559">
    <property type="entry name" value="Transposase_11"/>
</dbReference>
<gene>
    <name evidence="2" type="ORF">SJS77_24335</name>
</gene>
<dbReference type="InterPro" id="IPR051698">
    <property type="entry name" value="Transposase_11-like"/>
</dbReference>
<proteinExistence type="predicted"/>
<sequence>TSTIHMVSAYAAANKLVLGQIKTDAKSNEITAIPELLALLDIKGCLVSIDAMGCQTEIAETILQQGGDYLLAVKGNQPKLFEAVRQALAP</sequence>
<dbReference type="NCBIfam" id="NF033564">
    <property type="entry name" value="transpos_ISAs1"/>
    <property type="match status" value="1"/>
</dbReference>
<dbReference type="Proteomes" id="UP001277183">
    <property type="component" value="Unassembled WGS sequence"/>
</dbReference>
<feature type="domain" description="Transposase IS4-like" evidence="1">
    <location>
        <begin position="3"/>
        <end position="77"/>
    </location>
</feature>
<comment type="caution">
    <text evidence="2">The sequence shown here is derived from an EMBL/GenBank/DDBJ whole genome shotgun (WGS) entry which is preliminary data.</text>
</comment>
<dbReference type="RefSeq" id="WP_319887033.1">
    <property type="nucleotide sequence ID" value="NZ_JAWZVU010000349.1"/>
</dbReference>
<dbReference type="Pfam" id="PF01609">
    <property type="entry name" value="DDE_Tnp_1"/>
    <property type="match status" value="1"/>
</dbReference>
<name>A0AAW9FC73_AERCA</name>
<dbReference type="GO" id="GO:0004803">
    <property type="term" value="F:transposase activity"/>
    <property type="evidence" value="ECO:0007669"/>
    <property type="project" value="InterPro"/>
</dbReference>
<dbReference type="PANTHER" id="PTHR30298">
    <property type="entry name" value="H REPEAT-ASSOCIATED PREDICTED TRANSPOSASE"/>
    <property type="match status" value="1"/>
</dbReference>
<feature type="non-terminal residue" evidence="2">
    <location>
        <position position="1"/>
    </location>
</feature>
<dbReference type="EMBL" id="JAWZVU010000349">
    <property type="protein sequence ID" value="MDX7723498.1"/>
    <property type="molecule type" value="Genomic_DNA"/>
</dbReference>
<dbReference type="GO" id="GO:0006313">
    <property type="term" value="P:DNA transposition"/>
    <property type="evidence" value="ECO:0007669"/>
    <property type="project" value="InterPro"/>
</dbReference>
<organism evidence="2 3">
    <name type="scientific">Aeromonas caviae</name>
    <name type="common">Aeromonas punctata</name>
    <dbReference type="NCBI Taxonomy" id="648"/>
    <lineage>
        <taxon>Bacteria</taxon>
        <taxon>Pseudomonadati</taxon>
        <taxon>Pseudomonadota</taxon>
        <taxon>Gammaproteobacteria</taxon>
        <taxon>Aeromonadales</taxon>
        <taxon>Aeromonadaceae</taxon>
        <taxon>Aeromonas</taxon>
    </lineage>
</organism>
<dbReference type="PANTHER" id="PTHR30298:SF0">
    <property type="entry name" value="PROTEIN YBFL-RELATED"/>
    <property type="match status" value="1"/>
</dbReference>
<evidence type="ECO:0000259" key="1">
    <source>
        <dbReference type="Pfam" id="PF01609"/>
    </source>
</evidence>
<protein>
    <submittedName>
        <fullName evidence="2">ISAs1 family transposase</fullName>
    </submittedName>
</protein>
<accession>A0AAW9FC73</accession>
<evidence type="ECO:0000313" key="2">
    <source>
        <dbReference type="EMBL" id="MDX7723498.1"/>
    </source>
</evidence>
<dbReference type="AlphaFoldDB" id="A0AAW9FC73"/>